<dbReference type="RefSeq" id="WP_074242104.1">
    <property type="nucleotide sequence ID" value="NZ_FSRA01000002.1"/>
</dbReference>
<evidence type="ECO:0000313" key="2">
    <source>
        <dbReference type="Proteomes" id="UP000185003"/>
    </source>
</evidence>
<proteinExistence type="predicted"/>
<protein>
    <submittedName>
        <fullName evidence="1">Enamine deaminase RidA, house cleaning of reactive enamine intermediates, YjgF/YER057c/UK114 family</fullName>
    </submittedName>
</protein>
<gene>
    <name evidence="1" type="ORF">SAMN04488055_4810</name>
</gene>
<dbReference type="Proteomes" id="UP000185003">
    <property type="component" value="Unassembled WGS sequence"/>
</dbReference>
<sequence>MTYQPIEPTGAAYSQAYAVSSPKRFVFVSGQVPEDERGYIPDNFRDQCRLTWQNIEARLKNAGMTLENIVKITIFLASRQFREENFEIRNEVLGDHQPAMTIVIAGIYDDQWLLEIEVVAAD</sequence>
<name>A0A1N6K0A9_9BACT</name>
<dbReference type="GO" id="GO:0005829">
    <property type="term" value="C:cytosol"/>
    <property type="evidence" value="ECO:0007669"/>
    <property type="project" value="TreeGrafter"/>
</dbReference>
<dbReference type="PANTHER" id="PTHR11803:SF44">
    <property type="entry name" value="RUTC FAMILY PROTEIN YJGH"/>
    <property type="match status" value="1"/>
</dbReference>
<evidence type="ECO:0000313" key="1">
    <source>
        <dbReference type="EMBL" id="SIO49949.1"/>
    </source>
</evidence>
<organism evidence="1 2">
    <name type="scientific">Chitinophaga niabensis</name>
    <dbReference type="NCBI Taxonomy" id="536979"/>
    <lineage>
        <taxon>Bacteria</taxon>
        <taxon>Pseudomonadati</taxon>
        <taxon>Bacteroidota</taxon>
        <taxon>Chitinophagia</taxon>
        <taxon>Chitinophagales</taxon>
        <taxon>Chitinophagaceae</taxon>
        <taxon>Chitinophaga</taxon>
    </lineage>
</organism>
<dbReference type="Pfam" id="PF01042">
    <property type="entry name" value="Ribonuc_L-PSP"/>
    <property type="match status" value="1"/>
</dbReference>
<dbReference type="EMBL" id="FSRA01000002">
    <property type="protein sequence ID" value="SIO49949.1"/>
    <property type="molecule type" value="Genomic_DNA"/>
</dbReference>
<dbReference type="STRING" id="536979.SAMN04488055_4810"/>
<reference evidence="2" key="1">
    <citation type="submission" date="2016-11" db="EMBL/GenBank/DDBJ databases">
        <authorList>
            <person name="Varghese N."/>
            <person name="Submissions S."/>
        </authorList>
    </citation>
    <scope>NUCLEOTIDE SEQUENCE [LARGE SCALE GENOMIC DNA]</scope>
    <source>
        <strain evidence="2">DSM 24787</strain>
    </source>
</reference>
<dbReference type="OrthoDB" id="9799840at2"/>
<dbReference type="SUPFAM" id="SSF55298">
    <property type="entry name" value="YjgF-like"/>
    <property type="match status" value="1"/>
</dbReference>
<dbReference type="Gene3D" id="3.30.1330.40">
    <property type="entry name" value="RutC-like"/>
    <property type="match status" value="1"/>
</dbReference>
<dbReference type="AlphaFoldDB" id="A0A1N6K0A9"/>
<accession>A0A1N6K0A9</accession>
<dbReference type="CDD" id="cd00448">
    <property type="entry name" value="YjgF_YER057c_UK114_family"/>
    <property type="match status" value="1"/>
</dbReference>
<dbReference type="InterPro" id="IPR006175">
    <property type="entry name" value="YjgF/YER057c/UK114"/>
</dbReference>
<keyword evidence="2" id="KW-1185">Reference proteome</keyword>
<dbReference type="InterPro" id="IPR035959">
    <property type="entry name" value="RutC-like_sf"/>
</dbReference>
<dbReference type="PANTHER" id="PTHR11803">
    <property type="entry name" value="2-IMINOBUTANOATE/2-IMINOPROPANOATE DEAMINASE RIDA"/>
    <property type="match status" value="1"/>
</dbReference>
<dbReference type="GO" id="GO:0019239">
    <property type="term" value="F:deaminase activity"/>
    <property type="evidence" value="ECO:0007669"/>
    <property type="project" value="TreeGrafter"/>
</dbReference>